<evidence type="ECO:0000313" key="4">
    <source>
        <dbReference type="EMBL" id="KAG2560137.1"/>
    </source>
</evidence>
<dbReference type="GO" id="GO:0006952">
    <property type="term" value="P:defense response"/>
    <property type="evidence" value="ECO:0007669"/>
    <property type="project" value="UniProtKB-KW"/>
</dbReference>
<dbReference type="InterPro" id="IPR042197">
    <property type="entry name" value="Apaf_helical"/>
</dbReference>
<proteinExistence type="predicted"/>
<organism evidence="4 5">
    <name type="scientific">Panicum virgatum</name>
    <name type="common">Blackwell switchgrass</name>
    <dbReference type="NCBI Taxonomy" id="38727"/>
    <lineage>
        <taxon>Eukaryota</taxon>
        <taxon>Viridiplantae</taxon>
        <taxon>Streptophyta</taxon>
        <taxon>Embryophyta</taxon>
        <taxon>Tracheophyta</taxon>
        <taxon>Spermatophyta</taxon>
        <taxon>Magnoliopsida</taxon>
        <taxon>Liliopsida</taxon>
        <taxon>Poales</taxon>
        <taxon>Poaceae</taxon>
        <taxon>PACMAD clade</taxon>
        <taxon>Panicoideae</taxon>
        <taxon>Panicodae</taxon>
        <taxon>Paniceae</taxon>
        <taxon>Panicinae</taxon>
        <taxon>Panicum</taxon>
        <taxon>Panicum sect. Hiantes</taxon>
    </lineage>
</organism>
<dbReference type="InterPro" id="IPR027417">
    <property type="entry name" value="P-loop_NTPase"/>
</dbReference>
<evidence type="ECO:0000256" key="1">
    <source>
        <dbReference type="ARBA" id="ARBA00022821"/>
    </source>
</evidence>
<feature type="coiled-coil region" evidence="2">
    <location>
        <begin position="43"/>
        <end position="74"/>
    </location>
</feature>
<feature type="domain" description="NB-ARC" evidence="3">
    <location>
        <begin position="123"/>
        <end position="270"/>
    </location>
</feature>
<dbReference type="Gene3D" id="1.10.8.430">
    <property type="entry name" value="Helical domain of apoptotic protease-activating factors"/>
    <property type="match status" value="1"/>
</dbReference>
<dbReference type="Gene3D" id="3.40.50.300">
    <property type="entry name" value="P-loop containing nucleotide triphosphate hydrolases"/>
    <property type="match status" value="1"/>
</dbReference>
<sequence length="364" mass="40757">MEDILDTFLVLVDGRPHPDHPADGNLVRRLTEKMGQLTFSLSKVKARHDIAAAIEEIKRQLQEGAERRARYRVDDVLARPAAAATSIDPRLAALFTKRSQLVGMNVPMSTLINMLSASDDDMSNRKMKIVCVVGFGGIVKTTLAKRVFDEFKANFCCAAFVSVGRIPDLKKVFRDILINLGHTDSNLMVLDETQLINSVRGFLESKRYFIVIDDIWDEPSWNIIRCALDDNNLGSRIIITTRIHAVAEKVGCSYQMEPLSYESSKQLFCGRIFGFGSKCPDLFSEISEKLLRKCGGVPLAIITTSSLLANKPRNIKVWSELCDSIGSGFESNQDMDNMRKILSLSYIDLPCHLKNCVLYLSIFP</sequence>
<dbReference type="PANTHER" id="PTHR19338">
    <property type="entry name" value="TRANSLOCASE OF INNER MITOCHONDRIAL MEMBRANE 13 HOMOLOG"/>
    <property type="match status" value="1"/>
</dbReference>
<dbReference type="GO" id="GO:0043531">
    <property type="term" value="F:ADP binding"/>
    <property type="evidence" value="ECO:0007669"/>
    <property type="project" value="InterPro"/>
</dbReference>
<dbReference type="Pfam" id="PF00931">
    <property type="entry name" value="NB-ARC"/>
    <property type="match status" value="1"/>
</dbReference>
<dbReference type="Proteomes" id="UP000823388">
    <property type="component" value="Chromosome 8K"/>
</dbReference>
<name>A0A8T0PD28_PANVG</name>
<comment type="caution">
    <text evidence="4">The sequence shown here is derived from an EMBL/GenBank/DDBJ whole genome shotgun (WGS) entry which is preliminary data.</text>
</comment>
<evidence type="ECO:0000259" key="3">
    <source>
        <dbReference type="Pfam" id="PF00931"/>
    </source>
</evidence>
<dbReference type="PANTHER" id="PTHR19338:SF67">
    <property type="entry name" value="AAA+ ATPASE DOMAIN-CONTAINING PROTEIN"/>
    <property type="match status" value="1"/>
</dbReference>
<keyword evidence="5" id="KW-1185">Reference proteome</keyword>
<protein>
    <recommendedName>
        <fullName evidence="3">NB-ARC domain-containing protein</fullName>
    </recommendedName>
</protein>
<evidence type="ECO:0000256" key="2">
    <source>
        <dbReference type="SAM" id="Coils"/>
    </source>
</evidence>
<dbReference type="InterPro" id="IPR002182">
    <property type="entry name" value="NB-ARC"/>
</dbReference>
<accession>A0A8T0PD28</accession>
<dbReference type="AlphaFoldDB" id="A0A8T0PD28"/>
<dbReference type="SUPFAM" id="SSF52540">
    <property type="entry name" value="P-loop containing nucleoside triphosphate hydrolases"/>
    <property type="match status" value="1"/>
</dbReference>
<dbReference type="FunFam" id="3.40.50.300:FF:001091">
    <property type="entry name" value="Probable disease resistance protein At1g61300"/>
    <property type="match status" value="1"/>
</dbReference>
<dbReference type="PRINTS" id="PR00364">
    <property type="entry name" value="DISEASERSIST"/>
</dbReference>
<dbReference type="OrthoDB" id="1867717at2759"/>
<evidence type="ECO:0000313" key="5">
    <source>
        <dbReference type="Proteomes" id="UP000823388"/>
    </source>
</evidence>
<dbReference type="EMBL" id="CM029051">
    <property type="protein sequence ID" value="KAG2560137.1"/>
    <property type="molecule type" value="Genomic_DNA"/>
</dbReference>
<keyword evidence="2" id="KW-0175">Coiled coil</keyword>
<keyword evidence="1" id="KW-0611">Plant defense</keyword>
<gene>
    <name evidence="4" type="ORF">PVAP13_8KG059151</name>
</gene>
<reference evidence="4 5" key="1">
    <citation type="submission" date="2020-05" db="EMBL/GenBank/DDBJ databases">
        <title>WGS assembly of Panicum virgatum.</title>
        <authorList>
            <person name="Lovell J.T."/>
            <person name="Jenkins J."/>
            <person name="Shu S."/>
            <person name="Juenger T.E."/>
            <person name="Schmutz J."/>
        </authorList>
    </citation>
    <scope>NUCLEOTIDE SEQUENCE [LARGE SCALE GENOMIC DNA]</scope>
    <source>
        <strain evidence="5">cv. AP13</strain>
    </source>
</reference>